<dbReference type="InterPro" id="IPR011006">
    <property type="entry name" value="CheY-like_superfamily"/>
</dbReference>
<protein>
    <recommendedName>
        <fullName evidence="3">Response regulatory domain-containing protein</fullName>
    </recommendedName>
</protein>
<proteinExistence type="predicted"/>
<reference evidence="1 2" key="1">
    <citation type="submission" date="2017-09" db="EMBL/GenBank/DDBJ databases">
        <title>Depth-based differentiation of microbial function through sediment-hosted aquifers and enrichment of novel symbionts in the deep terrestrial subsurface.</title>
        <authorList>
            <person name="Probst A.J."/>
            <person name="Ladd B."/>
            <person name="Jarett J.K."/>
            <person name="Geller-Mcgrath D.E."/>
            <person name="Sieber C.M."/>
            <person name="Emerson J.B."/>
            <person name="Anantharaman K."/>
            <person name="Thomas B.C."/>
            <person name="Malmstrom R."/>
            <person name="Stieglmeier M."/>
            <person name="Klingl A."/>
            <person name="Woyke T."/>
            <person name="Ryan C.M."/>
            <person name="Banfield J.F."/>
        </authorList>
    </citation>
    <scope>NUCLEOTIDE SEQUENCE [LARGE SCALE GENOMIC DNA]</scope>
    <source>
        <strain evidence="1">CG23_combo_of_CG06-09_8_20_14_all_49_15</strain>
    </source>
</reference>
<organism evidence="1 2">
    <name type="scientific">Candidatus Falkowbacteria bacterium CG23_combo_of_CG06-09_8_20_14_all_49_15</name>
    <dbReference type="NCBI Taxonomy" id="1974572"/>
    <lineage>
        <taxon>Bacteria</taxon>
        <taxon>Candidatus Falkowiibacteriota</taxon>
    </lineage>
</organism>
<dbReference type="Proteomes" id="UP000230729">
    <property type="component" value="Unassembled WGS sequence"/>
</dbReference>
<evidence type="ECO:0000313" key="2">
    <source>
        <dbReference type="Proteomes" id="UP000230729"/>
    </source>
</evidence>
<accession>A0A2G9ZJJ0</accession>
<dbReference type="SUPFAM" id="SSF52172">
    <property type="entry name" value="CheY-like"/>
    <property type="match status" value="1"/>
</dbReference>
<evidence type="ECO:0008006" key="3">
    <source>
        <dbReference type="Google" id="ProtNLM"/>
    </source>
</evidence>
<comment type="caution">
    <text evidence="1">The sequence shown here is derived from an EMBL/GenBank/DDBJ whole genome shotgun (WGS) entry which is preliminary data.</text>
</comment>
<gene>
    <name evidence="1" type="ORF">COX22_04855</name>
</gene>
<dbReference type="AlphaFoldDB" id="A0A2G9ZJJ0"/>
<dbReference type="EMBL" id="PCSD01000115">
    <property type="protein sequence ID" value="PIP33353.1"/>
    <property type="molecule type" value="Genomic_DNA"/>
</dbReference>
<evidence type="ECO:0000313" key="1">
    <source>
        <dbReference type="EMBL" id="PIP33353.1"/>
    </source>
</evidence>
<name>A0A2G9ZJJ0_9BACT</name>
<sequence>MKFFLIENDILTASGLEVQLCCLGQEVCVYSGAADSAAQASAILANQPDYIIIGAGDQHPSLMMKNLQNHEEIRRLPVFVLLEEDEPAFLAHHARSGADYVLKKIENDFSALAQKILKIINNREKITSRQANSRLWP</sequence>